<keyword evidence="4" id="KW-1185">Reference proteome</keyword>
<dbReference type="AlphaFoldDB" id="A0A4Y7PTE1"/>
<evidence type="ECO:0000259" key="2">
    <source>
        <dbReference type="Pfam" id="PF22041"/>
    </source>
</evidence>
<dbReference type="VEuPathDB" id="FungiDB:BD410DRAFT_793054"/>
<name>A0A4Y7PTE1_9AGAM</name>
<dbReference type="OrthoDB" id="4951845at2759"/>
<feature type="domain" description="GST N-terminal" evidence="1">
    <location>
        <begin position="20"/>
        <end position="103"/>
    </location>
</feature>
<dbReference type="InterPro" id="IPR036249">
    <property type="entry name" value="Thioredoxin-like_sf"/>
</dbReference>
<dbReference type="InterPro" id="IPR004045">
    <property type="entry name" value="Glutathione_S-Trfase_N"/>
</dbReference>
<feature type="domain" description="Glutathione S-transferase UstS-like C-terminal" evidence="2">
    <location>
        <begin position="112"/>
        <end position="246"/>
    </location>
</feature>
<dbReference type="STRING" id="50990.A0A4Y7PTE1"/>
<evidence type="ECO:0000313" key="3">
    <source>
        <dbReference type="EMBL" id="TDL18664.1"/>
    </source>
</evidence>
<dbReference type="Gene3D" id="3.40.30.10">
    <property type="entry name" value="Glutaredoxin"/>
    <property type="match status" value="1"/>
</dbReference>
<dbReference type="Pfam" id="PF22041">
    <property type="entry name" value="GST_C_7"/>
    <property type="match status" value="1"/>
</dbReference>
<dbReference type="Pfam" id="PF13417">
    <property type="entry name" value="GST_N_3"/>
    <property type="match status" value="1"/>
</dbReference>
<accession>A0A4Y7PTE1</accession>
<reference evidence="3 4" key="1">
    <citation type="submission" date="2018-06" db="EMBL/GenBank/DDBJ databases">
        <title>A transcriptomic atlas of mushroom development highlights an independent origin of complex multicellularity.</title>
        <authorList>
            <consortium name="DOE Joint Genome Institute"/>
            <person name="Krizsan K."/>
            <person name="Almasi E."/>
            <person name="Merenyi Z."/>
            <person name="Sahu N."/>
            <person name="Viragh M."/>
            <person name="Koszo T."/>
            <person name="Mondo S."/>
            <person name="Kiss B."/>
            <person name="Balint B."/>
            <person name="Kues U."/>
            <person name="Barry K."/>
            <person name="Hegedus J.C."/>
            <person name="Henrissat B."/>
            <person name="Johnson J."/>
            <person name="Lipzen A."/>
            <person name="Ohm R."/>
            <person name="Nagy I."/>
            <person name="Pangilinan J."/>
            <person name="Yan J."/>
            <person name="Xiong Y."/>
            <person name="Grigoriev I.V."/>
            <person name="Hibbett D.S."/>
            <person name="Nagy L.G."/>
        </authorList>
    </citation>
    <scope>NUCLEOTIDE SEQUENCE [LARGE SCALE GENOMIC DNA]</scope>
    <source>
        <strain evidence="3 4">SZMC22713</strain>
    </source>
</reference>
<dbReference type="InterPro" id="IPR054416">
    <property type="entry name" value="GST_UstS-like_C"/>
</dbReference>
<dbReference type="Proteomes" id="UP000294933">
    <property type="component" value="Unassembled WGS sequence"/>
</dbReference>
<dbReference type="SUPFAM" id="SSF47616">
    <property type="entry name" value="GST C-terminal domain-like"/>
    <property type="match status" value="1"/>
</dbReference>
<dbReference type="EMBL" id="ML170205">
    <property type="protein sequence ID" value="TDL18664.1"/>
    <property type="molecule type" value="Genomic_DNA"/>
</dbReference>
<evidence type="ECO:0000313" key="4">
    <source>
        <dbReference type="Proteomes" id="UP000294933"/>
    </source>
</evidence>
<organism evidence="3 4">
    <name type="scientific">Rickenella mellea</name>
    <dbReference type="NCBI Taxonomy" id="50990"/>
    <lineage>
        <taxon>Eukaryota</taxon>
        <taxon>Fungi</taxon>
        <taxon>Dikarya</taxon>
        <taxon>Basidiomycota</taxon>
        <taxon>Agaricomycotina</taxon>
        <taxon>Agaricomycetes</taxon>
        <taxon>Hymenochaetales</taxon>
        <taxon>Rickenellaceae</taxon>
        <taxon>Rickenella</taxon>
    </lineage>
</organism>
<dbReference type="SUPFAM" id="SSF52833">
    <property type="entry name" value="Thioredoxin-like"/>
    <property type="match status" value="1"/>
</dbReference>
<gene>
    <name evidence="3" type="ORF">BD410DRAFT_793054</name>
</gene>
<sequence length="248" mass="28407">MMTYITLFDTPSTAPTAWAPNTWRVRFILNYKRLPYKTKWVEYAELDHAMRSIGAPPASIRPDGRPVYALPVIVDYNRDPHKPVMLSNPSKIAEYLDYTYPARPILPDGSKALQSLFVHYLTEVFARPLLPIMIPLSHQRLSERSQSHFFPDGQGMPGPIPPGPQRDQAWATVHTSFDFLATIMDKNSGDDGDGVVVCGKELTYADFALCAMLIWIERVSPHEGWPRVKSWNGGRWLRLWERCRDFMD</sequence>
<evidence type="ECO:0000259" key="1">
    <source>
        <dbReference type="Pfam" id="PF13417"/>
    </source>
</evidence>
<dbReference type="InterPro" id="IPR036282">
    <property type="entry name" value="Glutathione-S-Trfase_C_sf"/>
</dbReference>
<dbReference type="CDD" id="cd00299">
    <property type="entry name" value="GST_C_family"/>
    <property type="match status" value="1"/>
</dbReference>
<proteinExistence type="predicted"/>
<protein>
    <submittedName>
        <fullName evidence="3">Uncharacterized protein</fullName>
    </submittedName>
</protein>
<feature type="non-terminal residue" evidence="3">
    <location>
        <position position="248"/>
    </location>
</feature>
<dbReference type="Gene3D" id="1.20.1050.10">
    <property type="match status" value="1"/>
</dbReference>